<sequence length="514" mass="56141">MMMQFRSVLVATTILALPVGAGALQSDDAALEKLCRSTEVTAPDSCPCTITNARAVNVSDRDMQSLFTDDGHSNPVDQGVYGRFWQVKAQCIAEATMASMGISADNPLPGVPANMRPQMPQVVPPTPAPVAPAAQTGSASSKGVLSVPSGVLVETRAIQSNIGGPDITEETYKFANFDFIFGYDQAIADNPGLFYKAKQRGQKELAEWQKTYDRPERIRPYTQHGWSTYGSLDRLLTVSVTGSTNNRPQGQFLDAHLWDSQLDREIGWTDVFDTRIWNGKVRRQYCASLQAERIERGTERNTSCPDFDQLLIGFEQGDAGQRNLVFSALAYIAGSYAEGPYDVKMLLDDSLLAAVKPEYRSIFGLSENSSSAISLVDRLGRVILGPPHFKQPPDCVEEIYLAPDNAGSPRSIEDIQALIVRSGGLIFATGGMLGVDGRTTGLVLDGRFRSLPNSEYHPETKSNRYSTSSISFEYFPKTEYTQVSYGGWSVGEAVLSVNGEAARIPALSQFYQCT</sequence>
<dbReference type="RefSeq" id="WP_317082990.1">
    <property type="nucleotide sequence ID" value="NZ_CP136594.1"/>
</dbReference>
<gene>
    <name evidence="2" type="ORF">RB602_03495</name>
</gene>
<evidence type="ECO:0000313" key="3">
    <source>
        <dbReference type="Proteomes" id="UP001302429"/>
    </source>
</evidence>
<accession>A0AA97F7V7</accession>
<dbReference type="EMBL" id="CP136594">
    <property type="protein sequence ID" value="WOE75791.1"/>
    <property type="molecule type" value="Genomic_DNA"/>
</dbReference>
<keyword evidence="3" id="KW-1185">Reference proteome</keyword>
<protein>
    <submittedName>
        <fullName evidence="2">Uncharacterized protein</fullName>
    </submittedName>
</protein>
<name>A0AA97F7V7_9SPHN</name>
<keyword evidence="1" id="KW-0732">Signal</keyword>
<evidence type="ECO:0000256" key="1">
    <source>
        <dbReference type="SAM" id="SignalP"/>
    </source>
</evidence>
<proteinExistence type="predicted"/>
<organism evidence="2 3">
    <name type="scientific">Alterisphingorhabdus coralli</name>
    <dbReference type="NCBI Taxonomy" id="3071408"/>
    <lineage>
        <taxon>Bacteria</taxon>
        <taxon>Pseudomonadati</taxon>
        <taxon>Pseudomonadota</taxon>
        <taxon>Alphaproteobacteria</taxon>
        <taxon>Sphingomonadales</taxon>
        <taxon>Sphingomonadaceae</taxon>
        <taxon>Alterisphingorhabdus (ex Yan et al. 2024)</taxon>
    </lineage>
</organism>
<dbReference type="Proteomes" id="UP001302429">
    <property type="component" value="Chromosome"/>
</dbReference>
<feature type="signal peptide" evidence="1">
    <location>
        <begin position="1"/>
        <end position="23"/>
    </location>
</feature>
<evidence type="ECO:0000313" key="2">
    <source>
        <dbReference type="EMBL" id="WOE75791.1"/>
    </source>
</evidence>
<dbReference type="KEGG" id="acoa:RB602_03495"/>
<reference evidence="2 3" key="1">
    <citation type="submission" date="2023-10" db="EMBL/GenBank/DDBJ databases">
        <title>Complete genome sequence of a Sphingomonadaceae bacterium.</title>
        <authorList>
            <person name="Yan C."/>
        </authorList>
    </citation>
    <scope>NUCLEOTIDE SEQUENCE [LARGE SCALE GENOMIC DNA]</scope>
    <source>
        <strain evidence="2 3">SCSIO 66989</strain>
    </source>
</reference>
<dbReference type="AlphaFoldDB" id="A0AA97F7V7"/>
<feature type="chain" id="PRO_5041680942" evidence="1">
    <location>
        <begin position="24"/>
        <end position="514"/>
    </location>
</feature>